<name>A0ABY6N5U9_9ALTE</name>
<dbReference type="Gene3D" id="2.50.20.10">
    <property type="entry name" value="Lipoprotein localisation LolA/LolB/LppX"/>
    <property type="match status" value="1"/>
</dbReference>
<evidence type="ECO:0000256" key="1">
    <source>
        <dbReference type="SAM" id="SignalP"/>
    </source>
</evidence>
<dbReference type="InterPro" id="IPR010752">
    <property type="entry name" value="DUF1329"/>
</dbReference>
<feature type="signal peptide" evidence="1">
    <location>
        <begin position="1"/>
        <end position="23"/>
    </location>
</feature>
<evidence type="ECO:0000313" key="3">
    <source>
        <dbReference type="Proteomes" id="UP001163739"/>
    </source>
</evidence>
<dbReference type="CDD" id="cd16329">
    <property type="entry name" value="LolA_like"/>
    <property type="match status" value="1"/>
</dbReference>
<organism evidence="2 3">
    <name type="scientific">Alkalimarinus alittae</name>
    <dbReference type="NCBI Taxonomy" id="2961619"/>
    <lineage>
        <taxon>Bacteria</taxon>
        <taxon>Pseudomonadati</taxon>
        <taxon>Pseudomonadota</taxon>
        <taxon>Gammaproteobacteria</taxon>
        <taxon>Alteromonadales</taxon>
        <taxon>Alteromonadaceae</taxon>
        <taxon>Alkalimarinus</taxon>
    </lineage>
</organism>
<dbReference type="Proteomes" id="UP001163739">
    <property type="component" value="Chromosome"/>
</dbReference>
<dbReference type="RefSeq" id="WP_265048928.1">
    <property type="nucleotide sequence ID" value="NZ_CP100390.1"/>
</dbReference>
<gene>
    <name evidence="2" type="ORF">NKI27_06835</name>
</gene>
<evidence type="ECO:0000313" key="2">
    <source>
        <dbReference type="EMBL" id="UZE97454.1"/>
    </source>
</evidence>
<protein>
    <submittedName>
        <fullName evidence="2">DUF1329 domain-containing protein</fullName>
    </submittedName>
</protein>
<dbReference type="EMBL" id="CP100390">
    <property type="protein sequence ID" value="UZE97454.1"/>
    <property type="molecule type" value="Genomic_DNA"/>
</dbReference>
<accession>A0ABY6N5U9</accession>
<dbReference type="Pfam" id="PF07044">
    <property type="entry name" value="DUF1329"/>
    <property type="match status" value="1"/>
</dbReference>
<reference evidence="2" key="1">
    <citation type="submission" date="2022-06" db="EMBL/GenBank/DDBJ databases">
        <title>Alkalimarinus sp. nov., isolated from gut of a Alitta virens.</title>
        <authorList>
            <person name="Yang A.I."/>
            <person name="Shin N.-R."/>
        </authorList>
    </citation>
    <scope>NUCLEOTIDE SEQUENCE</scope>
    <source>
        <strain evidence="2">A2M4</strain>
    </source>
</reference>
<proteinExistence type="predicted"/>
<keyword evidence="1" id="KW-0732">Signal</keyword>
<sequence length="460" mass="52788">MQKRNILLSSLIVFSLFSAGANAKVSSQEAQKLKGDLTPFGGIKSGNEEKTIPEWTGGLTVAPDGYKKSGQHHIDPFPGDKILFTITAQNVEKYKDKLTAGQLALFKTYPTTYQMPVYQSRRTHAAPEWVADNTFKNATQAELVRGGAGIKKAYGGIPFPLLSGDESEKGLQAIWNHNTRWRGVFVTRRSSEVNVQRNGDFTPVTSQQELFFNYYNPEGSEKTLKNILFYYLSFTKSPARLAGGAVLIHETMDQVKEPRQAWGYNSGQRRVRRAPNLAYDSPIAASDNLRTADDTDLFNGAPDRYNWTYKGLKEVYIPYNNYRMSQGDVKYSDLLGVSHINPELTRWELHRVHVVEANLKKGERHIYKKRVFYLDEDSWNATMVDQYDNRDELWRVSVAFLKNFYELPGVWTALDVFYDLQARRYHVQGLDSEERETRIFENKVPNSRYFKPSSLRRRGR</sequence>
<keyword evidence="3" id="KW-1185">Reference proteome</keyword>
<feature type="chain" id="PRO_5047351537" evidence="1">
    <location>
        <begin position="24"/>
        <end position="460"/>
    </location>
</feature>